<name>A0AAC9P9R3_9PROT</name>
<dbReference type="PANTHER" id="PTHR43664:SF1">
    <property type="entry name" value="BETA-METHYLMALYL-COA DEHYDRATASE"/>
    <property type="match status" value="1"/>
</dbReference>
<keyword evidence="1" id="KW-0472">Membrane</keyword>
<dbReference type="AlphaFoldDB" id="A0AAC9P9R3"/>
<dbReference type="Pfam" id="PF01575">
    <property type="entry name" value="MaoC_dehydratas"/>
    <property type="match status" value="1"/>
</dbReference>
<dbReference type="PANTHER" id="PTHR43664">
    <property type="entry name" value="MONOAMINE OXIDASE-RELATED"/>
    <property type="match status" value="1"/>
</dbReference>
<dbReference type="SUPFAM" id="SSF54637">
    <property type="entry name" value="Thioesterase/thiol ester dehydrase-isomerase"/>
    <property type="match status" value="1"/>
</dbReference>
<proteinExistence type="predicted"/>
<reference evidence="4" key="1">
    <citation type="submission" date="2016-11" db="EMBL/GenBank/DDBJ databases">
        <title>Comparative genomic and phenotypic analysis of Granulibacter bethesdensis clinical isolates from patients with chronic granulomatous disease.</title>
        <authorList>
            <person name="Zarember K.A."/>
            <person name="Porcella S.F."/>
            <person name="Chu J."/>
            <person name="Ding L."/>
            <person name="Dahlstrom E."/>
            <person name="Barbian K."/>
            <person name="Martens C."/>
            <person name="Sykora L."/>
            <person name="Kramer S."/>
            <person name="Pettinato A.M."/>
            <person name="Hong H."/>
            <person name="Wald G."/>
            <person name="Berg L.J."/>
            <person name="Rogge L.S."/>
            <person name="Greenberg D.E."/>
            <person name="Falcone E.L."/>
            <person name="Neves J.F."/>
            <person name="Simoes M.J."/>
            <person name="Casal M."/>
            <person name="Rodriguez-Lopez F.C."/>
            <person name="Zelazny A."/>
            <person name="Gallin J.I."/>
            <person name="Holland S.M."/>
        </authorList>
    </citation>
    <scope>NUCLEOTIDE SEQUENCE [LARGE SCALE GENOMIC DNA]</scope>
    <source>
        <strain evidence="4">NIH9.1</strain>
    </source>
</reference>
<protein>
    <submittedName>
        <fullName evidence="3">Dehydrogenase with MaoC-like domain</fullName>
    </submittedName>
</protein>
<feature type="transmembrane region" description="Helical" evidence="1">
    <location>
        <begin position="6"/>
        <end position="26"/>
    </location>
</feature>
<dbReference type="Gene3D" id="3.10.129.10">
    <property type="entry name" value="Hotdog Thioesterase"/>
    <property type="match status" value="1"/>
</dbReference>
<evidence type="ECO:0000313" key="4">
    <source>
        <dbReference type="Proteomes" id="UP000182373"/>
    </source>
</evidence>
<accession>A0AAC9P9R3</accession>
<feature type="domain" description="MaoC-like" evidence="2">
    <location>
        <begin position="65"/>
        <end position="157"/>
    </location>
</feature>
<sequence>MRTSDLHFNFVLPSGYAIFIMPMPAARMETFNMDGHAASFRLSHEKADIHTRYFDDFRLGERFILPPIALTHSLVDSFRLISGETHPLHHDPVWCRENGHPGVLVHGFQVLAVTTAGASPFHAMVENSLLGLVEQSSRFIRPVYAGDTLHPVLQIVELTPNTSTGILALRSTVHNQRRELVLEGSQRYLLRMRDRLQPDDNQA</sequence>
<evidence type="ECO:0000256" key="1">
    <source>
        <dbReference type="SAM" id="Phobius"/>
    </source>
</evidence>
<dbReference type="CDD" id="cd03441">
    <property type="entry name" value="R_hydratase_like"/>
    <property type="match status" value="1"/>
</dbReference>
<dbReference type="InterPro" id="IPR029069">
    <property type="entry name" value="HotDog_dom_sf"/>
</dbReference>
<dbReference type="Proteomes" id="UP000182373">
    <property type="component" value="Chromosome"/>
</dbReference>
<gene>
    <name evidence="3" type="ORF">GbCGDNIH9_2328</name>
</gene>
<dbReference type="InterPro" id="IPR052342">
    <property type="entry name" value="MCH/BMMD"/>
</dbReference>
<dbReference type="EMBL" id="CP018191">
    <property type="protein sequence ID" value="APH55655.1"/>
    <property type="molecule type" value="Genomic_DNA"/>
</dbReference>
<evidence type="ECO:0000313" key="3">
    <source>
        <dbReference type="EMBL" id="APH55655.1"/>
    </source>
</evidence>
<organism evidence="3 4">
    <name type="scientific">Granulibacter bethesdensis</name>
    <dbReference type="NCBI Taxonomy" id="364410"/>
    <lineage>
        <taxon>Bacteria</taxon>
        <taxon>Pseudomonadati</taxon>
        <taxon>Pseudomonadota</taxon>
        <taxon>Alphaproteobacteria</taxon>
        <taxon>Acetobacterales</taxon>
        <taxon>Acetobacteraceae</taxon>
        <taxon>Granulibacter</taxon>
    </lineage>
</organism>
<keyword evidence="1" id="KW-0812">Transmembrane</keyword>
<evidence type="ECO:0000259" key="2">
    <source>
        <dbReference type="Pfam" id="PF01575"/>
    </source>
</evidence>
<keyword evidence="1" id="KW-1133">Transmembrane helix</keyword>
<dbReference type="InterPro" id="IPR002539">
    <property type="entry name" value="MaoC-like_dom"/>
</dbReference>